<dbReference type="SUPFAM" id="SSF48019">
    <property type="entry name" value="post-AAA+ oligomerization domain-like"/>
    <property type="match status" value="1"/>
</dbReference>
<feature type="compositionally biased region" description="Basic residues" evidence="11">
    <location>
        <begin position="809"/>
        <end position="819"/>
    </location>
</feature>
<dbReference type="FunFam" id="3.40.50.300:FF:000395">
    <property type="entry name" value="Replication factor C subunit 1"/>
    <property type="match status" value="1"/>
</dbReference>
<dbReference type="SUPFAM" id="SSF52113">
    <property type="entry name" value="BRCT domain"/>
    <property type="match status" value="1"/>
</dbReference>
<keyword evidence="8" id="KW-0238">DNA-binding</keyword>
<dbReference type="PANTHER" id="PTHR23389">
    <property type="entry name" value="CHROMOSOME TRANSMISSION FIDELITY FACTOR 18"/>
    <property type="match status" value="1"/>
</dbReference>
<keyword evidence="9 10" id="KW-0539">Nucleus</keyword>
<dbReference type="FunFam" id="3.40.50.10190:FF:000001">
    <property type="entry name" value="Replication factor C subunit 1"/>
    <property type="match status" value="1"/>
</dbReference>
<accession>A0A9P7BFE3</accession>
<dbReference type="FunFam" id="1.10.8.60:FF:000021">
    <property type="entry name" value="Replication factor C subunit 1"/>
    <property type="match status" value="1"/>
</dbReference>
<feature type="domain" description="BRCT" evidence="12">
    <location>
        <begin position="122"/>
        <end position="201"/>
    </location>
</feature>
<dbReference type="GO" id="GO:0005663">
    <property type="term" value="C:DNA replication factor C complex"/>
    <property type="evidence" value="ECO:0007669"/>
    <property type="project" value="InterPro"/>
</dbReference>
<dbReference type="GO" id="GO:0003677">
    <property type="term" value="F:DNA binding"/>
    <property type="evidence" value="ECO:0007669"/>
    <property type="project" value="UniProtKB-KW"/>
</dbReference>
<evidence type="ECO:0000313" key="13">
    <source>
        <dbReference type="EMBL" id="KAG0687574.1"/>
    </source>
</evidence>
<dbReference type="SMART" id="SM00382">
    <property type="entry name" value="AAA"/>
    <property type="match status" value="1"/>
</dbReference>
<organism evidence="13 14">
    <name type="scientific">Pichia californica</name>
    <dbReference type="NCBI Taxonomy" id="460514"/>
    <lineage>
        <taxon>Eukaryota</taxon>
        <taxon>Fungi</taxon>
        <taxon>Dikarya</taxon>
        <taxon>Ascomycota</taxon>
        <taxon>Saccharomycotina</taxon>
        <taxon>Pichiomycetes</taxon>
        <taxon>Pichiales</taxon>
        <taxon>Pichiaceae</taxon>
        <taxon>Pichia</taxon>
    </lineage>
</organism>
<dbReference type="InterPro" id="IPR047854">
    <property type="entry name" value="RFC_lid"/>
</dbReference>
<dbReference type="Pfam" id="PF00533">
    <property type="entry name" value="BRCT"/>
    <property type="match status" value="1"/>
</dbReference>
<keyword evidence="6 10" id="KW-0547">Nucleotide-binding</keyword>
<dbReference type="Gene3D" id="3.40.50.300">
    <property type="entry name" value="P-loop containing nucleotide triphosphate hydrolases"/>
    <property type="match status" value="1"/>
</dbReference>
<keyword evidence="5 10" id="KW-0235">DNA replication</keyword>
<dbReference type="GO" id="GO:0005524">
    <property type="term" value="F:ATP binding"/>
    <property type="evidence" value="ECO:0007669"/>
    <property type="project" value="UniProtKB-UniRule"/>
</dbReference>
<comment type="subcellular location">
    <subcellularLocation>
        <location evidence="1 10">Nucleus</location>
    </subcellularLocation>
</comment>
<feature type="region of interest" description="Disordered" evidence="11">
    <location>
        <begin position="245"/>
        <end position="265"/>
    </location>
</feature>
<evidence type="ECO:0000256" key="2">
    <source>
        <dbReference type="ARBA" id="ARBA00006116"/>
    </source>
</evidence>
<evidence type="ECO:0000256" key="5">
    <source>
        <dbReference type="ARBA" id="ARBA00022705"/>
    </source>
</evidence>
<dbReference type="InterPro" id="IPR013725">
    <property type="entry name" value="DNA_replication_fac_RFC1_C"/>
</dbReference>
<evidence type="ECO:0000256" key="8">
    <source>
        <dbReference type="ARBA" id="ARBA00023125"/>
    </source>
</evidence>
<feature type="compositionally biased region" description="Low complexity" evidence="11">
    <location>
        <begin position="246"/>
        <end position="261"/>
    </location>
</feature>
<dbReference type="CDD" id="cd18140">
    <property type="entry name" value="HLD_clamp_RFC"/>
    <property type="match status" value="1"/>
</dbReference>
<dbReference type="PANTHER" id="PTHR23389:SF6">
    <property type="entry name" value="REPLICATION FACTOR C SUBUNIT 1"/>
    <property type="match status" value="1"/>
</dbReference>
<evidence type="ECO:0000256" key="1">
    <source>
        <dbReference type="ARBA" id="ARBA00004123"/>
    </source>
</evidence>
<evidence type="ECO:0000256" key="10">
    <source>
        <dbReference type="PIRNR" id="PIRNR036578"/>
    </source>
</evidence>
<dbReference type="InterPro" id="IPR027417">
    <property type="entry name" value="P-loop_NTPase"/>
</dbReference>
<name>A0A9P7BFE3_9ASCO</name>
<keyword evidence="14" id="KW-1185">Reference proteome</keyword>
<evidence type="ECO:0000256" key="11">
    <source>
        <dbReference type="SAM" id="MobiDB-lite"/>
    </source>
</evidence>
<evidence type="ECO:0000313" key="14">
    <source>
        <dbReference type="Proteomes" id="UP000697127"/>
    </source>
</evidence>
<dbReference type="SMART" id="SM00292">
    <property type="entry name" value="BRCT"/>
    <property type="match status" value="1"/>
</dbReference>
<dbReference type="InterPro" id="IPR036420">
    <property type="entry name" value="BRCT_dom_sf"/>
</dbReference>
<dbReference type="PRINTS" id="PR00364">
    <property type="entry name" value="DISEASERSIST"/>
</dbReference>
<dbReference type="Gene3D" id="1.20.272.10">
    <property type="match status" value="1"/>
</dbReference>
<dbReference type="InterPro" id="IPR003959">
    <property type="entry name" value="ATPase_AAA_core"/>
</dbReference>
<sequence>MAIIDDFFGKNTVKSNKAKRMAPSATSSSTTTATNNNPPLKKQKLDNSNSKKIDVVKNENLSTNSLLSAEDILKTIQDADPSLLETDPESEKMNFFQLKAKQSANNNSNIGETMDIDSIPKGRENCLNGLTIVFTGVLPSLDRGQCEQLASRYGAKITKSISGKTSLVVIGTDAGPSKVKKIKSLGIKCIDQQGFIDLISKMPADGGSGDAAVKELAKKKDLERKVEEEIEEEIKKEQEEEKKQLKSQIKSTSSSSSSSSQAIPKTVVDKETQLWTVRHAPTEMKHICGNKGNVEMLYNWLSTWFNKPHNMTGSTIDDYKAVLISGPPGIGKTTAATLIAKKLGYDVIEKNASDFRSKKILNENLKVCLDNTSVAGYFHHSKLDPEEGVNEINNKRFVLLMDEVDGMSSGDNGGVAQLAQFCRTTKTPMILICNDKSLPKMRTLDKYCYDVGWRRPTSREMKSRLMSIAHREGLKLDPNLIDKLVAITHNDIRQIINIMSTVSRTQKSLNFDNLNQMQDSWEKEVSLKPFDVVAKFLSPNKYSINDKISLYFNDMDIIPLMIHENYRITKPSRINSNNKLSELKQLSKASDLISQSDLVNSQIRSGEQQWSLLPFHAIMSTIYPSFEIQGQITNRINFTSWLGQNSKKMKFDRIVQTLQYHTCTRTSTNNIDLRLDYVPFIKDKLLQPLLKRGSEGIEEILEIMDDYYLTKEDFDNILELSVHGSMKYEDLYKKIPTSVKSGFTRKYNSYVHPTMIYKTGDSVSSSTRRDKDMSIEDEEKDNGDNGDNEGDEDDVDLKKDSLIKEIKPKAIKNKPKATKSKPTTTKSKVRAKK</sequence>
<evidence type="ECO:0000259" key="12">
    <source>
        <dbReference type="PROSITE" id="PS50172"/>
    </source>
</evidence>
<dbReference type="InterPro" id="IPR008921">
    <property type="entry name" value="DNA_pol3_clamp-load_cplx_C"/>
</dbReference>
<dbReference type="InterPro" id="IPR001357">
    <property type="entry name" value="BRCT_dom"/>
</dbReference>
<evidence type="ECO:0000256" key="6">
    <source>
        <dbReference type="ARBA" id="ARBA00022741"/>
    </source>
</evidence>
<feature type="region of interest" description="Disordered" evidence="11">
    <location>
        <begin position="15"/>
        <end position="50"/>
    </location>
</feature>
<dbReference type="SUPFAM" id="SSF52540">
    <property type="entry name" value="P-loop containing nucleoside triphosphate hydrolases"/>
    <property type="match status" value="1"/>
</dbReference>
<dbReference type="Pfam" id="PF25361">
    <property type="entry name" value="AAA_lid_RFC1"/>
    <property type="match status" value="1"/>
</dbReference>
<feature type="compositionally biased region" description="Basic and acidic residues" evidence="11">
    <location>
        <begin position="796"/>
        <end position="808"/>
    </location>
</feature>
<gene>
    <name evidence="13" type="ORF">C6P40_002162</name>
</gene>
<proteinExistence type="inferred from homology"/>
<dbReference type="InterPro" id="IPR003593">
    <property type="entry name" value="AAA+_ATPase"/>
</dbReference>
<reference evidence="13" key="1">
    <citation type="submission" date="2020-11" db="EMBL/GenBank/DDBJ databases">
        <title>Kefir isolates.</title>
        <authorList>
            <person name="Marcisauskas S."/>
            <person name="Kim Y."/>
            <person name="Blasche S."/>
        </authorList>
    </citation>
    <scope>NUCLEOTIDE SEQUENCE</scope>
    <source>
        <strain evidence="13">Olga-1</strain>
    </source>
</reference>
<dbReference type="CDD" id="cd00009">
    <property type="entry name" value="AAA"/>
    <property type="match status" value="1"/>
</dbReference>
<evidence type="ECO:0000256" key="9">
    <source>
        <dbReference type="ARBA" id="ARBA00023242"/>
    </source>
</evidence>
<dbReference type="PIRSF" id="PIRSF036578">
    <property type="entry name" value="RFC1"/>
    <property type="match status" value="1"/>
</dbReference>
<dbReference type="GO" id="GO:0006271">
    <property type="term" value="P:DNA strand elongation involved in DNA replication"/>
    <property type="evidence" value="ECO:0007669"/>
    <property type="project" value="UniProtKB-ARBA"/>
</dbReference>
<dbReference type="Proteomes" id="UP000697127">
    <property type="component" value="Unassembled WGS sequence"/>
</dbReference>
<feature type="region of interest" description="Disordered" evidence="11">
    <location>
        <begin position="760"/>
        <end position="833"/>
    </location>
</feature>
<dbReference type="Pfam" id="PF00004">
    <property type="entry name" value="AAA"/>
    <property type="match status" value="1"/>
</dbReference>
<feature type="compositionally biased region" description="Acidic residues" evidence="11">
    <location>
        <begin position="775"/>
        <end position="795"/>
    </location>
</feature>
<dbReference type="FunFam" id="1.20.272.10:FF:000005">
    <property type="entry name" value="Replication factor C subunit 1"/>
    <property type="match status" value="1"/>
</dbReference>
<dbReference type="Gene3D" id="3.40.50.10190">
    <property type="entry name" value="BRCT domain"/>
    <property type="match status" value="1"/>
</dbReference>
<dbReference type="EMBL" id="PUHW01000242">
    <property type="protein sequence ID" value="KAG0687574.1"/>
    <property type="molecule type" value="Genomic_DNA"/>
</dbReference>
<dbReference type="GO" id="GO:0016887">
    <property type="term" value="F:ATP hydrolysis activity"/>
    <property type="evidence" value="ECO:0007669"/>
    <property type="project" value="InterPro"/>
</dbReference>
<dbReference type="GO" id="GO:0003689">
    <property type="term" value="F:DNA clamp loader activity"/>
    <property type="evidence" value="ECO:0007669"/>
    <property type="project" value="UniProtKB-UniRule"/>
</dbReference>
<evidence type="ECO:0000256" key="3">
    <source>
        <dbReference type="ARBA" id="ARBA00020401"/>
    </source>
</evidence>
<dbReference type="AlphaFoldDB" id="A0A9P7BFE3"/>
<dbReference type="GO" id="GO:0005634">
    <property type="term" value="C:nucleus"/>
    <property type="evidence" value="ECO:0007669"/>
    <property type="project" value="UniProtKB-SubCell"/>
</dbReference>
<evidence type="ECO:0000256" key="7">
    <source>
        <dbReference type="ARBA" id="ARBA00022840"/>
    </source>
</evidence>
<feature type="compositionally biased region" description="Low complexity" evidence="11">
    <location>
        <begin position="22"/>
        <end position="39"/>
    </location>
</feature>
<comment type="similarity">
    <text evidence="2 10">Belongs to the activator 1 large subunit family.</text>
</comment>
<dbReference type="Pfam" id="PF08519">
    <property type="entry name" value="RFC1"/>
    <property type="match status" value="1"/>
</dbReference>
<keyword evidence="7 10" id="KW-0067">ATP-binding</keyword>
<comment type="caution">
    <text evidence="13">The sequence shown here is derived from an EMBL/GenBank/DDBJ whole genome shotgun (WGS) entry which is preliminary data.</text>
</comment>
<dbReference type="InterPro" id="IPR012178">
    <property type="entry name" value="RFC1"/>
</dbReference>
<keyword evidence="4" id="KW-0597">Phosphoprotein</keyword>
<dbReference type="GO" id="GO:0006281">
    <property type="term" value="P:DNA repair"/>
    <property type="evidence" value="ECO:0007669"/>
    <property type="project" value="InterPro"/>
</dbReference>
<dbReference type="Gene3D" id="1.10.8.60">
    <property type="match status" value="1"/>
</dbReference>
<evidence type="ECO:0000256" key="4">
    <source>
        <dbReference type="ARBA" id="ARBA00022553"/>
    </source>
</evidence>
<protein>
    <recommendedName>
        <fullName evidence="3 10">Replication factor C subunit 1</fullName>
    </recommendedName>
</protein>
<dbReference type="PROSITE" id="PS50172">
    <property type="entry name" value="BRCT"/>
    <property type="match status" value="1"/>
</dbReference>